<name>A0ABQ2VBR0_9PSEU</name>
<accession>A0ABQ2VBR0</accession>
<comment type="caution">
    <text evidence="2">The sequence shown here is derived from an EMBL/GenBank/DDBJ whole genome shotgun (WGS) entry which is preliminary data.</text>
</comment>
<protein>
    <recommendedName>
        <fullName evidence="4">Dolichyl-phosphate-mannose-protein mannosyltransferase</fullName>
    </recommendedName>
</protein>
<keyword evidence="1" id="KW-0812">Transmembrane</keyword>
<feature type="transmembrane region" description="Helical" evidence="1">
    <location>
        <begin position="86"/>
        <end position="105"/>
    </location>
</feature>
<keyword evidence="3" id="KW-1185">Reference proteome</keyword>
<evidence type="ECO:0000256" key="1">
    <source>
        <dbReference type="SAM" id="Phobius"/>
    </source>
</evidence>
<reference evidence="3" key="1">
    <citation type="journal article" date="2019" name="Int. J. Syst. Evol. Microbiol.">
        <title>The Global Catalogue of Microorganisms (GCM) 10K type strain sequencing project: providing services to taxonomists for standard genome sequencing and annotation.</title>
        <authorList>
            <consortium name="The Broad Institute Genomics Platform"/>
            <consortium name="The Broad Institute Genome Sequencing Center for Infectious Disease"/>
            <person name="Wu L."/>
            <person name="Ma J."/>
        </authorList>
    </citation>
    <scope>NUCLEOTIDE SEQUENCE [LARGE SCALE GENOMIC DNA]</scope>
    <source>
        <strain evidence="3">JCM 3296</strain>
    </source>
</reference>
<sequence length="206" mass="23078">MRTVKHTGSALTGAAVLFVLLRLLAVSHYDWHTAFALLHTLELDDAPGLFLGTFMADDRISTVLLMIVTPATFFFYFRTRKDPERAGITALLAAIVLIALMVSHTLTYHRWWLAPAAVAIGAAMFLAIRNARWLLHWFAFLLAGTALAVAAIVSTPWVPKERINDAQDVYVFETSPGFLKVLKAQDREFTILRTEDVRTRVELADH</sequence>
<proteinExistence type="predicted"/>
<dbReference type="Proteomes" id="UP000649573">
    <property type="component" value="Unassembled WGS sequence"/>
</dbReference>
<evidence type="ECO:0008006" key="4">
    <source>
        <dbReference type="Google" id="ProtNLM"/>
    </source>
</evidence>
<feature type="transmembrane region" description="Helical" evidence="1">
    <location>
        <begin position="135"/>
        <end position="158"/>
    </location>
</feature>
<evidence type="ECO:0000313" key="2">
    <source>
        <dbReference type="EMBL" id="GGU75826.1"/>
    </source>
</evidence>
<feature type="transmembrane region" description="Helical" evidence="1">
    <location>
        <begin position="111"/>
        <end position="128"/>
    </location>
</feature>
<gene>
    <name evidence="2" type="ORF">GCM10010178_78900</name>
</gene>
<dbReference type="EMBL" id="BMRE01000059">
    <property type="protein sequence ID" value="GGU75826.1"/>
    <property type="molecule type" value="Genomic_DNA"/>
</dbReference>
<feature type="transmembrane region" description="Helical" evidence="1">
    <location>
        <begin position="60"/>
        <end position="77"/>
    </location>
</feature>
<keyword evidence="1" id="KW-0472">Membrane</keyword>
<evidence type="ECO:0000313" key="3">
    <source>
        <dbReference type="Proteomes" id="UP000649573"/>
    </source>
</evidence>
<organism evidence="2 3">
    <name type="scientific">Lentzea flava</name>
    <dbReference type="NCBI Taxonomy" id="103732"/>
    <lineage>
        <taxon>Bacteria</taxon>
        <taxon>Bacillati</taxon>
        <taxon>Actinomycetota</taxon>
        <taxon>Actinomycetes</taxon>
        <taxon>Pseudonocardiales</taxon>
        <taxon>Pseudonocardiaceae</taxon>
        <taxon>Lentzea</taxon>
    </lineage>
</organism>
<keyword evidence="1" id="KW-1133">Transmembrane helix</keyword>